<evidence type="ECO:0000313" key="3">
    <source>
        <dbReference type="EMBL" id="AML51588.1"/>
    </source>
</evidence>
<accession>A0A126UZU0</accession>
<dbReference type="PANTHER" id="PTHR33840">
    <property type="match status" value="1"/>
</dbReference>
<dbReference type="EMBL" id="CP014327">
    <property type="protein sequence ID" value="AML51588.1"/>
    <property type="molecule type" value="Genomic_DNA"/>
</dbReference>
<name>A0A126UZU0_9RHOB</name>
<dbReference type="OrthoDB" id="4378831at2"/>
<evidence type="ECO:0000259" key="2">
    <source>
        <dbReference type="Pfam" id="PF09994"/>
    </source>
</evidence>
<keyword evidence="4" id="KW-1185">Reference proteome</keyword>
<gene>
    <name evidence="3" type="ORF">RC74_10230</name>
</gene>
<sequence>MTRLRDHLLRWLRLKKEVEQPPLTPHRGAQNHVIILDGTLSSLDDGLRSNAGLLYKLLCSLPARDRPNLRYESGIQWPDWRSTRDVIEGRGINRQIRRTYGFLASRYHTEDRIYLFGYSRGAFTVRSLAGMIEQVGLLKPHHATERNIRQAYRLYQGPADTDAIHAFRAAFCHPRVEIEMVGVWETVKALGLPIPFLWRLTDHRHAFHSPHLGTSVRNGFQALALDETRQTFAPVMWKSSPSWTGHVEQMWFRGHHADIGGQLGGFEAARPLSNIPLVWMLEQAEALGLTLPNGWRAQFPCDVTAPSVTTQRRWGPMFVSRWKRKVGRDPSESIHPSVPRDHPQKSSLERLQSEPVS</sequence>
<dbReference type="Proteomes" id="UP000070371">
    <property type="component" value="Chromosome"/>
</dbReference>
<proteinExistence type="predicted"/>
<reference evidence="3 4" key="1">
    <citation type="submission" date="2016-02" db="EMBL/GenBank/DDBJ databases">
        <title>Complete genome sequence of Halocynthiibacter arcticus PAMC 20958t from arctic marine sediment.</title>
        <authorList>
            <person name="Lee Y.M."/>
            <person name="Baek K."/>
            <person name="Lee H.K."/>
            <person name="Shin S.C."/>
        </authorList>
    </citation>
    <scope>NUCLEOTIDE SEQUENCE [LARGE SCALE GENOMIC DNA]</scope>
    <source>
        <strain evidence="3">PAMC 20958</strain>
    </source>
</reference>
<dbReference type="RefSeq" id="WP_039004629.1">
    <property type="nucleotide sequence ID" value="NZ_CP014327.1"/>
</dbReference>
<dbReference type="InterPro" id="IPR029058">
    <property type="entry name" value="AB_hydrolase_fold"/>
</dbReference>
<feature type="compositionally biased region" description="Basic and acidic residues" evidence="1">
    <location>
        <begin position="327"/>
        <end position="357"/>
    </location>
</feature>
<feature type="region of interest" description="Disordered" evidence="1">
    <location>
        <begin position="326"/>
        <end position="357"/>
    </location>
</feature>
<dbReference type="Pfam" id="PF09994">
    <property type="entry name" value="T6SS_Tle1-like_cat"/>
    <property type="match status" value="1"/>
</dbReference>
<evidence type="ECO:0000256" key="1">
    <source>
        <dbReference type="SAM" id="MobiDB-lite"/>
    </source>
</evidence>
<dbReference type="AlphaFoldDB" id="A0A126UZU0"/>
<evidence type="ECO:0000313" key="4">
    <source>
        <dbReference type="Proteomes" id="UP000070371"/>
    </source>
</evidence>
<dbReference type="SUPFAM" id="SSF53474">
    <property type="entry name" value="alpha/beta-Hydrolases"/>
    <property type="match status" value="1"/>
</dbReference>
<dbReference type="InterPro" id="IPR018712">
    <property type="entry name" value="Tle1-like_cat"/>
</dbReference>
<feature type="domain" description="T6SS Phospholipase effector Tle1-like catalytic" evidence="2">
    <location>
        <begin position="31"/>
        <end position="283"/>
    </location>
</feature>
<protein>
    <recommendedName>
        <fullName evidence="2">T6SS Phospholipase effector Tle1-like catalytic domain-containing protein</fullName>
    </recommendedName>
</protein>
<dbReference type="STRING" id="1579316.RC74_10230"/>
<dbReference type="PANTHER" id="PTHR33840:SF1">
    <property type="entry name" value="TLE1 PHOSPHOLIPASE DOMAIN-CONTAINING PROTEIN"/>
    <property type="match status" value="1"/>
</dbReference>
<organism evidence="3 4">
    <name type="scientific">Falsihalocynthiibacter arcticus</name>
    <dbReference type="NCBI Taxonomy" id="1579316"/>
    <lineage>
        <taxon>Bacteria</taxon>
        <taxon>Pseudomonadati</taxon>
        <taxon>Pseudomonadota</taxon>
        <taxon>Alphaproteobacteria</taxon>
        <taxon>Rhodobacterales</taxon>
        <taxon>Roseobacteraceae</taxon>
        <taxon>Falsihalocynthiibacter</taxon>
    </lineage>
</organism>
<dbReference type="KEGG" id="hat:RC74_10230"/>